<dbReference type="PANTHER" id="PTHR48021:SF1">
    <property type="entry name" value="GH07001P-RELATED"/>
    <property type="match status" value="1"/>
</dbReference>
<evidence type="ECO:0000256" key="1">
    <source>
        <dbReference type="ARBA" id="ARBA00004141"/>
    </source>
</evidence>
<feature type="transmembrane region" description="Helical" evidence="6">
    <location>
        <begin position="7"/>
        <end position="27"/>
    </location>
</feature>
<evidence type="ECO:0000256" key="4">
    <source>
        <dbReference type="ARBA" id="ARBA00023136"/>
    </source>
</evidence>
<evidence type="ECO:0000256" key="6">
    <source>
        <dbReference type="SAM" id="Phobius"/>
    </source>
</evidence>
<proteinExistence type="predicted"/>
<dbReference type="InterPro" id="IPR020846">
    <property type="entry name" value="MFS_dom"/>
</dbReference>
<sequence>MGFCSINFLYSIILLLGSFSFGFVLSYPSPVIPEIRQFMNIKEIEATLFNAISSLFAIVGSLLSTFLINSIGKKLTTFITSLVGCIFWISLSFMTIANIWAGIVGRAILGIFMGSISVVIPLCINELAPPEYKGIYGSLSQFGITVGCTVVNFLSLALNWRNLTYFDGALCGLLCILIWIIPIKPNEPKNNNDNEPKESIFQKKYVKNLLIGIGAMFFQQFSGVNGVLTNLNSLFEQAGLDLAPSIASGIAASAQVIAVVIGGFLIQFLGRRFVWVLSAVGAAVSALIYGLTTKFPSWPSWIAIIFIFLYMLAFGVGLGPIPWFIVPQLFKGSVSSAATSIATAFNWLFCFIVVLCFPYLNSAIGDFASMLIFMAICILGAVFGWFLMNVGSDDKSVDDDSDDLTTEAENELPPEI</sequence>
<comment type="subcellular location">
    <subcellularLocation>
        <location evidence="1">Membrane</location>
        <topology evidence="1">Multi-pass membrane protein</topology>
    </subcellularLocation>
</comment>
<evidence type="ECO:0000256" key="5">
    <source>
        <dbReference type="SAM" id="MobiDB-lite"/>
    </source>
</evidence>
<dbReference type="PRINTS" id="PR00171">
    <property type="entry name" value="SUGRTRNSPORT"/>
</dbReference>
<feature type="transmembrane region" description="Helical" evidence="6">
    <location>
        <begin position="367"/>
        <end position="387"/>
    </location>
</feature>
<feature type="transmembrane region" description="Helical" evidence="6">
    <location>
        <begin position="136"/>
        <end position="158"/>
    </location>
</feature>
<feature type="transmembrane region" description="Helical" evidence="6">
    <location>
        <begin position="103"/>
        <end position="124"/>
    </location>
</feature>
<feature type="transmembrane region" description="Helical" evidence="6">
    <location>
        <begin position="298"/>
        <end position="325"/>
    </location>
</feature>
<dbReference type="InterPro" id="IPR036259">
    <property type="entry name" value="MFS_trans_sf"/>
</dbReference>
<feature type="transmembrane region" description="Helical" evidence="6">
    <location>
        <begin position="242"/>
        <end position="266"/>
    </location>
</feature>
<feature type="transmembrane region" description="Helical" evidence="6">
    <location>
        <begin position="47"/>
        <end position="68"/>
    </location>
</feature>
<reference evidence="8 9" key="1">
    <citation type="submission" date="2024-04" db="EMBL/GenBank/DDBJ databases">
        <title>Tritrichomonas musculus Genome.</title>
        <authorList>
            <person name="Alves-Ferreira E."/>
            <person name="Grigg M."/>
            <person name="Lorenzi H."/>
            <person name="Galac M."/>
        </authorList>
    </citation>
    <scope>NUCLEOTIDE SEQUENCE [LARGE SCALE GENOMIC DNA]</scope>
    <source>
        <strain evidence="8 9">EAF2021</strain>
    </source>
</reference>
<feature type="region of interest" description="Disordered" evidence="5">
    <location>
        <begin position="396"/>
        <end position="416"/>
    </location>
</feature>
<evidence type="ECO:0000256" key="3">
    <source>
        <dbReference type="ARBA" id="ARBA00022989"/>
    </source>
</evidence>
<dbReference type="PANTHER" id="PTHR48021">
    <property type="match status" value="1"/>
</dbReference>
<evidence type="ECO:0000313" key="8">
    <source>
        <dbReference type="EMBL" id="KAK8835956.1"/>
    </source>
</evidence>
<comment type="caution">
    <text evidence="8">The sequence shown here is derived from an EMBL/GenBank/DDBJ whole genome shotgun (WGS) entry which is preliminary data.</text>
</comment>
<name>A0ABR2GQL6_9EUKA</name>
<feature type="transmembrane region" description="Helical" evidence="6">
    <location>
        <begin position="75"/>
        <end position="97"/>
    </location>
</feature>
<feature type="transmembrane region" description="Helical" evidence="6">
    <location>
        <begin position="164"/>
        <end position="184"/>
    </location>
</feature>
<protein>
    <submittedName>
        <fullName evidence="8">Glucose import</fullName>
    </submittedName>
</protein>
<organism evidence="8 9">
    <name type="scientific">Tritrichomonas musculus</name>
    <dbReference type="NCBI Taxonomy" id="1915356"/>
    <lineage>
        <taxon>Eukaryota</taxon>
        <taxon>Metamonada</taxon>
        <taxon>Parabasalia</taxon>
        <taxon>Tritrichomonadida</taxon>
        <taxon>Tritrichomonadidae</taxon>
        <taxon>Tritrichomonas</taxon>
    </lineage>
</organism>
<dbReference type="EMBL" id="JAPFFF010000072">
    <property type="protein sequence ID" value="KAK8835956.1"/>
    <property type="molecule type" value="Genomic_DNA"/>
</dbReference>
<keyword evidence="9" id="KW-1185">Reference proteome</keyword>
<accession>A0ABR2GQL6</accession>
<keyword evidence="3 6" id="KW-1133">Transmembrane helix</keyword>
<dbReference type="SUPFAM" id="SSF103473">
    <property type="entry name" value="MFS general substrate transporter"/>
    <property type="match status" value="1"/>
</dbReference>
<evidence type="ECO:0000313" key="9">
    <source>
        <dbReference type="Proteomes" id="UP001470230"/>
    </source>
</evidence>
<dbReference type="InterPro" id="IPR050549">
    <property type="entry name" value="MFS_Trehalose_Transporter"/>
</dbReference>
<feature type="domain" description="Major facilitator superfamily (MFS) profile" evidence="7">
    <location>
        <begin position="10"/>
        <end position="392"/>
    </location>
</feature>
<evidence type="ECO:0000259" key="7">
    <source>
        <dbReference type="PROSITE" id="PS50850"/>
    </source>
</evidence>
<dbReference type="Pfam" id="PF00083">
    <property type="entry name" value="Sugar_tr"/>
    <property type="match status" value="2"/>
</dbReference>
<feature type="transmembrane region" description="Helical" evidence="6">
    <location>
        <begin position="273"/>
        <end position="292"/>
    </location>
</feature>
<keyword evidence="2 6" id="KW-0812">Transmembrane</keyword>
<dbReference type="PROSITE" id="PS50850">
    <property type="entry name" value="MFS"/>
    <property type="match status" value="1"/>
</dbReference>
<dbReference type="InterPro" id="IPR003663">
    <property type="entry name" value="Sugar/inositol_transpt"/>
</dbReference>
<dbReference type="Proteomes" id="UP001470230">
    <property type="component" value="Unassembled WGS sequence"/>
</dbReference>
<evidence type="ECO:0000256" key="2">
    <source>
        <dbReference type="ARBA" id="ARBA00022692"/>
    </source>
</evidence>
<dbReference type="InterPro" id="IPR005828">
    <property type="entry name" value="MFS_sugar_transport-like"/>
</dbReference>
<keyword evidence="4 6" id="KW-0472">Membrane</keyword>
<gene>
    <name evidence="8" type="ORF">M9Y10_040340</name>
</gene>
<dbReference type="Gene3D" id="1.20.1250.20">
    <property type="entry name" value="MFS general substrate transporter like domains"/>
    <property type="match status" value="2"/>
</dbReference>
<feature type="transmembrane region" description="Helical" evidence="6">
    <location>
        <begin position="205"/>
        <end position="222"/>
    </location>
</feature>
<feature type="transmembrane region" description="Helical" evidence="6">
    <location>
        <begin position="337"/>
        <end position="361"/>
    </location>
</feature>